<dbReference type="Gene3D" id="1.10.10.10">
    <property type="entry name" value="Winged helix-like DNA-binding domain superfamily/Winged helix DNA-binding domain"/>
    <property type="match status" value="1"/>
</dbReference>
<dbReference type="PANTHER" id="PTHR33164:SF43">
    <property type="entry name" value="HTH-TYPE TRANSCRIPTIONAL REPRESSOR YETL"/>
    <property type="match status" value="1"/>
</dbReference>
<organism evidence="3 4">
    <name type="scientific">Alkalibacillus silvisoli</name>
    <dbReference type="NCBI Taxonomy" id="392823"/>
    <lineage>
        <taxon>Bacteria</taxon>
        <taxon>Bacillati</taxon>
        <taxon>Bacillota</taxon>
        <taxon>Bacilli</taxon>
        <taxon>Bacillales</taxon>
        <taxon>Bacillaceae</taxon>
        <taxon>Alkalibacillus</taxon>
    </lineage>
</organism>
<evidence type="ECO:0000313" key="4">
    <source>
        <dbReference type="Proteomes" id="UP001500740"/>
    </source>
</evidence>
<dbReference type="InterPro" id="IPR036388">
    <property type="entry name" value="WH-like_DNA-bd_sf"/>
</dbReference>
<dbReference type="PRINTS" id="PR00598">
    <property type="entry name" value="HTHMARR"/>
</dbReference>
<proteinExistence type="predicted"/>
<accession>A0ABP3K3B9</accession>
<feature type="domain" description="HTH marR-type" evidence="2">
    <location>
        <begin position="1"/>
        <end position="142"/>
    </location>
</feature>
<dbReference type="RefSeq" id="WP_343784655.1">
    <property type="nucleotide sequence ID" value="NZ_BAAACZ010000029.1"/>
</dbReference>
<dbReference type="InterPro" id="IPR036390">
    <property type="entry name" value="WH_DNA-bd_sf"/>
</dbReference>
<dbReference type="Pfam" id="PF01047">
    <property type="entry name" value="MarR"/>
    <property type="match status" value="1"/>
</dbReference>
<protein>
    <recommendedName>
        <fullName evidence="2">HTH marR-type domain-containing protein</fullName>
    </recommendedName>
</protein>
<dbReference type="Proteomes" id="UP001500740">
    <property type="component" value="Unassembled WGS sequence"/>
</dbReference>
<keyword evidence="4" id="KW-1185">Reference proteome</keyword>
<evidence type="ECO:0000256" key="1">
    <source>
        <dbReference type="ARBA" id="ARBA00023125"/>
    </source>
</evidence>
<dbReference type="InterPro" id="IPR000835">
    <property type="entry name" value="HTH_MarR-typ"/>
</dbReference>
<dbReference type="InterPro" id="IPR039422">
    <property type="entry name" value="MarR/SlyA-like"/>
</dbReference>
<gene>
    <name evidence="3" type="ORF">GCM10008935_28180</name>
</gene>
<comment type="caution">
    <text evidence="3">The sequence shown here is derived from an EMBL/GenBank/DDBJ whole genome shotgun (WGS) entry which is preliminary data.</text>
</comment>
<dbReference type="EMBL" id="BAAACZ010000029">
    <property type="protein sequence ID" value="GAA0470649.1"/>
    <property type="molecule type" value="Genomic_DNA"/>
</dbReference>
<dbReference type="SUPFAM" id="SSF46785">
    <property type="entry name" value="Winged helix' DNA-binding domain"/>
    <property type="match status" value="1"/>
</dbReference>
<evidence type="ECO:0000313" key="3">
    <source>
        <dbReference type="EMBL" id="GAA0470649.1"/>
    </source>
</evidence>
<keyword evidence="1" id="KW-0238">DNA-binding</keyword>
<dbReference type="PROSITE" id="PS50995">
    <property type="entry name" value="HTH_MARR_2"/>
    <property type="match status" value="1"/>
</dbReference>
<dbReference type="PANTHER" id="PTHR33164">
    <property type="entry name" value="TRANSCRIPTIONAL REGULATOR, MARR FAMILY"/>
    <property type="match status" value="1"/>
</dbReference>
<sequence>MSNHLHANDLVDEALSALPYIPKKLFGQEQLLQTGDLHPSHFHILHIVQQLGPIRMSEIAQALGINKSNLTPLIQKLIDYHYIKKEKSSHDRRVTFIHLTNEGQAFLEDKKKMLEEKVENRLSTLTKDEQIQLKQAFKTISSVLSKLD</sequence>
<dbReference type="SMART" id="SM00347">
    <property type="entry name" value="HTH_MARR"/>
    <property type="match status" value="1"/>
</dbReference>
<evidence type="ECO:0000259" key="2">
    <source>
        <dbReference type="PROSITE" id="PS50995"/>
    </source>
</evidence>
<name>A0ABP3K3B9_9BACI</name>
<reference evidence="4" key="1">
    <citation type="journal article" date="2019" name="Int. J. Syst. Evol. Microbiol.">
        <title>The Global Catalogue of Microorganisms (GCM) 10K type strain sequencing project: providing services to taxonomists for standard genome sequencing and annotation.</title>
        <authorList>
            <consortium name="The Broad Institute Genomics Platform"/>
            <consortium name="The Broad Institute Genome Sequencing Center for Infectious Disease"/>
            <person name="Wu L."/>
            <person name="Ma J."/>
        </authorList>
    </citation>
    <scope>NUCLEOTIDE SEQUENCE [LARGE SCALE GENOMIC DNA]</scope>
    <source>
        <strain evidence="4">JCM 14193</strain>
    </source>
</reference>